<dbReference type="AlphaFoldDB" id="A0A1W1WSA2"/>
<feature type="domain" description="Periplasmic copper-binding protein NosD beta helix" evidence="4">
    <location>
        <begin position="142"/>
        <end position="335"/>
    </location>
</feature>
<keyword evidence="3" id="KW-0833">Ubl conjugation pathway</keyword>
<dbReference type="InterPro" id="IPR007742">
    <property type="entry name" value="NosD_dom"/>
</dbReference>
<evidence type="ECO:0000256" key="1">
    <source>
        <dbReference type="ARBA" id="ARBA00004906"/>
    </source>
</evidence>
<dbReference type="InterPro" id="IPR012334">
    <property type="entry name" value="Pectin_lyas_fold"/>
</dbReference>
<evidence type="ECO:0000259" key="4">
    <source>
        <dbReference type="Pfam" id="PF05048"/>
    </source>
</evidence>
<dbReference type="SUPFAM" id="SSF51126">
    <property type="entry name" value="Pectin lyase-like"/>
    <property type="match status" value="1"/>
</dbReference>
<evidence type="ECO:0000256" key="2">
    <source>
        <dbReference type="ARBA" id="ARBA00022737"/>
    </source>
</evidence>
<dbReference type="Proteomes" id="UP000192602">
    <property type="component" value="Unassembled WGS sequence"/>
</dbReference>
<organism evidence="5 6">
    <name type="scientific">Nitratiruptor tergarcus DSM 16512</name>
    <dbReference type="NCBI Taxonomy" id="1069081"/>
    <lineage>
        <taxon>Bacteria</taxon>
        <taxon>Pseudomonadati</taxon>
        <taxon>Campylobacterota</taxon>
        <taxon>Epsilonproteobacteria</taxon>
        <taxon>Nautiliales</taxon>
        <taxon>Nitratiruptoraceae</taxon>
        <taxon>Nitratiruptor</taxon>
    </lineage>
</organism>
<accession>A0A1W1WSA2</accession>
<dbReference type="InterPro" id="IPR051550">
    <property type="entry name" value="SCF-Subunits/Alg-Epimerases"/>
</dbReference>
<dbReference type="NCBIfam" id="TIGR04247">
    <property type="entry name" value="NosD_copper_fam"/>
    <property type="match status" value="1"/>
</dbReference>
<dbReference type="PANTHER" id="PTHR22990:SF15">
    <property type="entry name" value="F-BOX ONLY PROTEIN 10"/>
    <property type="match status" value="1"/>
</dbReference>
<dbReference type="InterPro" id="IPR011050">
    <property type="entry name" value="Pectin_lyase_fold/virulence"/>
</dbReference>
<evidence type="ECO:0000313" key="5">
    <source>
        <dbReference type="EMBL" id="SMC08593.1"/>
    </source>
</evidence>
<evidence type="ECO:0000313" key="6">
    <source>
        <dbReference type="Proteomes" id="UP000192602"/>
    </source>
</evidence>
<name>A0A1W1WSA2_9BACT</name>
<protein>
    <submittedName>
        <fullName evidence="5">Nitrous oxidase accessory protein</fullName>
    </submittedName>
</protein>
<dbReference type="PANTHER" id="PTHR22990">
    <property type="entry name" value="F-BOX ONLY PROTEIN"/>
    <property type="match status" value="1"/>
</dbReference>
<dbReference type="Gene3D" id="2.160.20.10">
    <property type="entry name" value="Single-stranded right-handed beta-helix, Pectin lyase-like"/>
    <property type="match status" value="1"/>
</dbReference>
<dbReference type="NCBIfam" id="TIGR03804">
    <property type="entry name" value="para_beta_helix"/>
    <property type="match status" value="1"/>
</dbReference>
<dbReference type="InterPro" id="IPR026464">
    <property type="entry name" value="NosD_copper_fam"/>
</dbReference>
<dbReference type="InterPro" id="IPR022441">
    <property type="entry name" value="Para_beta_helix_rpt-2"/>
</dbReference>
<comment type="pathway">
    <text evidence="1">Protein modification; protein ubiquitination.</text>
</comment>
<proteinExistence type="predicted"/>
<dbReference type="SMART" id="SM00710">
    <property type="entry name" value="PbH1"/>
    <property type="match status" value="8"/>
</dbReference>
<dbReference type="EMBL" id="FWWZ01000001">
    <property type="protein sequence ID" value="SMC08593.1"/>
    <property type="molecule type" value="Genomic_DNA"/>
</dbReference>
<keyword evidence="6" id="KW-1185">Reference proteome</keyword>
<dbReference type="OrthoDB" id="9767990at2"/>
<dbReference type="Pfam" id="PF05048">
    <property type="entry name" value="NosD"/>
    <property type="match status" value="1"/>
</dbReference>
<keyword evidence="2" id="KW-0677">Repeat</keyword>
<reference evidence="6" key="1">
    <citation type="submission" date="2017-04" db="EMBL/GenBank/DDBJ databases">
        <authorList>
            <person name="Varghese N."/>
            <person name="Submissions S."/>
        </authorList>
    </citation>
    <scope>NUCLEOTIDE SEQUENCE [LARGE SCALE GENOMIC DNA]</scope>
    <source>
        <strain evidence="6">DSM 16512</strain>
    </source>
</reference>
<sequence length="405" mass="45496">MRRVALLVCIGAVLHANILQEAINKAKPGARLDLPKGVLKGSITINKPLMLVGHDTIIDGEGKGTVIKVRSSNVILQDLTIRNSGKEHEKVDAGISVKDAAFVQIRNCKILNSLFGIDLQNVKNSKIIGNYITSKPFPLGIRGDGVRLWYSNDNVLKNNHLYKSRDFVVWYSHGNLIEGNIGEYGRYSLHFMYAGKNIVRKNIYKHNSVGIFFMYSRDTIAENNIVMSSLGTTGMGIGLKDASNFVIKNNTILYCAKGMYIDRSPFEPGQSNKIVGNKILYNSIGMHFHSLSTDNVITKNIFKGNMENVYDDSGQGRIHAVMNKWYENYWDDYQGIDKDGDGIGDIPYTLYYYADKLWLLNPNVRFFYASPVISILNFLYKLAPISEPIKLLSDPKPLMYEEGVS</sequence>
<dbReference type="STRING" id="1069081.SAMN05660197_0350"/>
<gene>
    <name evidence="5" type="ORF">SAMN05660197_0350</name>
</gene>
<evidence type="ECO:0000256" key="3">
    <source>
        <dbReference type="ARBA" id="ARBA00022786"/>
    </source>
</evidence>
<dbReference type="RefSeq" id="WP_084274866.1">
    <property type="nucleotide sequence ID" value="NZ_AP026671.1"/>
</dbReference>
<dbReference type="InterPro" id="IPR006626">
    <property type="entry name" value="PbH1"/>
</dbReference>